<dbReference type="AlphaFoldDB" id="A0A6V7M155"/>
<evidence type="ECO:0000259" key="1">
    <source>
        <dbReference type="PROSITE" id="PS50097"/>
    </source>
</evidence>
<name>A0A6V7M155_9HYME</name>
<dbReference type="Pfam" id="PF00651">
    <property type="entry name" value="BTB"/>
    <property type="match status" value="1"/>
</dbReference>
<dbReference type="SUPFAM" id="SSF54695">
    <property type="entry name" value="POZ domain"/>
    <property type="match status" value="1"/>
</dbReference>
<feature type="domain" description="BTB" evidence="1">
    <location>
        <begin position="162"/>
        <end position="229"/>
    </location>
</feature>
<dbReference type="PANTHER" id="PTHR24413">
    <property type="entry name" value="SPECKLE-TYPE POZ PROTEIN"/>
    <property type="match status" value="1"/>
</dbReference>
<protein>
    <recommendedName>
        <fullName evidence="1">BTB domain-containing protein</fullName>
    </recommendedName>
</protein>
<dbReference type="CDD" id="cd18186">
    <property type="entry name" value="BTB_POZ_ZBTB_KLHL-like"/>
    <property type="match status" value="1"/>
</dbReference>
<dbReference type="Gene3D" id="3.30.710.10">
    <property type="entry name" value="Potassium Channel Kv1.1, Chain A"/>
    <property type="match status" value="1"/>
</dbReference>
<gene>
    <name evidence="2" type="ORF">BBRV_LOCUS120948</name>
</gene>
<dbReference type="InterPro" id="IPR000210">
    <property type="entry name" value="BTB/POZ_dom"/>
</dbReference>
<dbReference type="CDD" id="cd14733">
    <property type="entry name" value="BACK"/>
    <property type="match status" value="1"/>
</dbReference>
<organism evidence="2">
    <name type="scientific">Bracon brevicornis</name>
    <dbReference type="NCBI Taxonomy" id="1563983"/>
    <lineage>
        <taxon>Eukaryota</taxon>
        <taxon>Metazoa</taxon>
        <taxon>Ecdysozoa</taxon>
        <taxon>Arthropoda</taxon>
        <taxon>Hexapoda</taxon>
        <taxon>Insecta</taxon>
        <taxon>Pterygota</taxon>
        <taxon>Neoptera</taxon>
        <taxon>Endopterygota</taxon>
        <taxon>Hymenoptera</taxon>
        <taxon>Apocrita</taxon>
        <taxon>Ichneumonoidea</taxon>
        <taxon>Braconidae</taxon>
        <taxon>Braconinae</taxon>
        <taxon>Bracon</taxon>
    </lineage>
</organism>
<sequence length="325" mass="37438">MFHTKATQFAIAPEVIRTTTCSWSIPRNVPANKDWMHHSTIPALVIDNCDVSLWLRLVDVVFGGSSCLQVSLRKTKIRPIKVIIKLTLNPGDNSLERSIDDWSECVEFSFPNVPRSSINQFSGLRLDCNIAWFLKEQDTFKSPAVFPLHEGFGKYHLSNEFSDVKIVIGKEEIPAHTIILSACSSVLSTKITAAKREKNDNQLVIDDVSVNVMKTVLEFMYKGDITGIDDVDSALEILDAAEKYNIQRLKEICEYKLYKYLRVDNVLEIYRKADTLQALRLKEECLNFIYINRKKVIEDEFLEEFCRDKHHLMCDIMRKIIKEQL</sequence>
<proteinExistence type="predicted"/>
<dbReference type="SMART" id="SM00225">
    <property type="entry name" value="BTB"/>
    <property type="match status" value="1"/>
</dbReference>
<dbReference type="PROSITE" id="PS50097">
    <property type="entry name" value="BTB"/>
    <property type="match status" value="1"/>
</dbReference>
<dbReference type="EMBL" id="CADCXW020000348">
    <property type="protein sequence ID" value="CAD1582133.1"/>
    <property type="molecule type" value="Genomic_DNA"/>
</dbReference>
<dbReference type="Gene3D" id="1.25.40.420">
    <property type="match status" value="1"/>
</dbReference>
<accession>A0A6V7M155</accession>
<dbReference type="InterPro" id="IPR011333">
    <property type="entry name" value="SKP1/BTB/POZ_sf"/>
</dbReference>
<reference evidence="2" key="1">
    <citation type="submission" date="2020-07" db="EMBL/GenBank/DDBJ databases">
        <authorList>
            <person name="Ferguson B K."/>
        </authorList>
    </citation>
    <scope>NUCLEOTIDE SEQUENCE</scope>
    <source>
        <strain evidence="2">L06</strain>
    </source>
</reference>
<evidence type="ECO:0000313" key="2">
    <source>
        <dbReference type="EMBL" id="CAD1582133.1"/>
    </source>
</evidence>